<dbReference type="Gene3D" id="3.40.50.300">
    <property type="entry name" value="P-loop containing nucleotide triphosphate hydrolases"/>
    <property type="match status" value="1"/>
</dbReference>
<organism evidence="5 6">
    <name type="scientific">Microbacterium halimionae</name>
    <dbReference type="NCBI Taxonomy" id="1526413"/>
    <lineage>
        <taxon>Bacteria</taxon>
        <taxon>Bacillati</taxon>
        <taxon>Actinomycetota</taxon>
        <taxon>Actinomycetes</taxon>
        <taxon>Micrococcales</taxon>
        <taxon>Microbacteriaceae</taxon>
        <taxon>Microbacterium</taxon>
    </lineage>
</organism>
<dbReference type="SUPFAM" id="SSF46894">
    <property type="entry name" value="C-terminal effector domain of the bipartite response regulators"/>
    <property type="match status" value="1"/>
</dbReference>
<accession>A0A7W3JMR5</accession>
<dbReference type="AlphaFoldDB" id="A0A7W3JMR5"/>
<dbReference type="PROSITE" id="PS50043">
    <property type="entry name" value="HTH_LUXR_2"/>
    <property type="match status" value="1"/>
</dbReference>
<evidence type="ECO:0000313" key="6">
    <source>
        <dbReference type="Proteomes" id="UP000526083"/>
    </source>
</evidence>
<comment type="caution">
    <text evidence="5">The sequence shown here is derived from an EMBL/GenBank/DDBJ whole genome shotgun (WGS) entry which is preliminary data.</text>
</comment>
<reference evidence="5 6" key="1">
    <citation type="submission" date="2020-07" db="EMBL/GenBank/DDBJ databases">
        <title>Sequencing the genomes of 1000 actinobacteria strains.</title>
        <authorList>
            <person name="Klenk H.-P."/>
        </authorList>
    </citation>
    <scope>NUCLEOTIDE SEQUENCE [LARGE SCALE GENOMIC DNA]</scope>
    <source>
        <strain evidence="5 6">DSM 27576</strain>
    </source>
</reference>
<dbReference type="SMART" id="SM00421">
    <property type="entry name" value="HTH_LUXR"/>
    <property type="match status" value="1"/>
</dbReference>
<dbReference type="GO" id="GO:0003677">
    <property type="term" value="F:DNA binding"/>
    <property type="evidence" value="ECO:0007669"/>
    <property type="project" value="UniProtKB-KW"/>
</dbReference>
<dbReference type="RefSeq" id="WP_167048648.1">
    <property type="nucleotide sequence ID" value="NZ_JAAOZB010000002.1"/>
</dbReference>
<dbReference type="SUPFAM" id="SSF52540">
    <property type="entry name" value="P-loop containing nucleoside triphosphate hydrolases"/>
    <property type="match status" value="1"/>
</dbReference>
<dbReference type="PRINTS" id="PR00038">
    <property type="entry name" value="HTHLUXR"/>
</dbReference>
<dbReference type="InterPro" id="IPR027417">
    <property type="entry name" value="P-loop_NTPase"/>
</dbReference>
<dbReference type="EMBL" id="JACGWY010000001">
    <property type="protein sequence ID" value="MBA8815675.1"/>
    <property type="molecule type" value="Genomic_DNA"/>
</dbReference>
<gene>
    <name evidence="5" type="ORF">FHX48_000727</name>
</gene>
<keyword evidence="3" id="KW-0804">Transcription</keyword>
<dbReference type="PANTHER" id="PTHR44688:SF16">
    <property type="entry name" value="DNA-BINDING TRANSCRIPTIONAL ACTIVATOR DEVR_DOSR"/>
    <property type="match status" value="1"/>
</dbReference>
<keyword evidence="1" id="KW-0805">Transcription regulation</keyword>
<keyword evidence="2 5" id="KW-0238">DNA-binding</keyword>
<name>A0A7W3JMR5_9MICO</name>
<dbReference type="InterPro" id="IPR016032">
    <property type="entry name" value="Sig_transdc_resp-reg_C-effctor"/>
</dbReference>
<dbReference type="Pfam" id="PF00196">
    <property type="entry name" value="GerE"/>
    <property type="match status" value="1"/>
</dbReference>
<dbReference type="InterPro" id="IPR036388">
    <property type="entry name" value="WH-like_DNA-bd_sf"/>
</dbReference>
<dbReference type="PANTHER" id="PTHR44688">
    <property type="entry name" value="DNA-BINDING TRANSCRIPTIONAL ACTIVATOR DEVR_DOSR"/>
    <property type="match status" value="1"/>
</dbReference>
<dbReference type="GO" id="GO:0006355">
    <property type="term" value="P:regulation of DNA-templated transcription"/>
    <property type="evidence" value="ECO:0007669"/>
    <property type="project" value="InterPro"/>
</dbReference>
<evidence type="ECO:0000256" key="2">
    <source>
        <dbReference type="ARBA" id="ARBA00023125"/>
    </source>
</evidence>
<dbReference type="Gene3D" id="1.10.10.10">
    <property type="entry name" value="Winged helix-like DNA-binding domain superfamily/Winged helix DNA-binding domain"/>
    <property type="match status" value="1"/>
</dbReference>
<feature type="domain" description="HTH luxR-type" evidence="4">
    <location>
        <begin position="816"/>
        <end position="878"/>
    </location>
</feature>
<protein>
    <submittedName>
        <fullName evidence="5">DNA-binding CsgD family transcriptional regulator</fullName>
    </submittedName>
</protein>
<dbReference type="InterPro" id="IPR000792">
    <property type="entry name" value="Tscrpt_reg_LuxR_C"/>
</dbReference>
<keyword evidence="6" id="KW-1185">Reference proteome</keyword>
<evidence type="ECO:0000256" key="3">
    <source>
        <dbReference type="ARBA" id="ARBA00023163"/>
    </source>
</evidence>
<evidence type="ECO:0000313" key="5">
    <source>
        <dbReference type="EMBL" id="MBA8815675.1"/>
    </source>
</evidence>
<sequence length="879" mass="94033">MFSEESSGWRAHDGPLHVVGADRDPTQLAKILEAGISVVVVGTQGSGKSFLCAAVVEKLREREHDPLLLHGVRALQSVRFGAVTVCEDDRALPLLGAVDLESSQPSARRQSPIPILVIDDAEYLDDATTDSLLRVLYKRFACALIFMTPSETTQHDSAASRSRHAFTELWSSGMARRLDLTDLTKAEADALIATFIGTTDIDSVTQASLQEWSGGSRLILRELCMLATQHEDDHFPAAREPQLPAIADTVRHQLSNLPQDAGTALALIARIRGISYARASRVIRPTTVAALISIRLIIESGYPVRRLYVNPAVSMVAHSIVADEEVERLLDEVIGRAGEDLGSLAPPGPGIGTELALRWLRGEDAAADPAYRSQVFLSAARSATSTGEHDLAGVFAREALGGGFDAQAIAIMAFSLLSTGNVSAASALLREWTIDKKVEEHDNVLALWTAVAVSLPSADAVDLVESHLRINGDLSPADTSILNAGRALTALMELRLDEALEVALTTMNSQTSTGTARLTSALTAAVAATLNNSWSTAIECLALADQFNRDPVTGRIRNAQTAAAAACVETICRVLTGVSVDAINAKVSQLMTNAVVSDDRLVLSVLSWITATLSYFHGDLRRARTDIAASERRVRIIVPQVAQAIRAQRAMILRALGEHDAADNLADALSSEAARPLLKYLIRRAQMTSPHSTETFAPTGVPMLDIHDSYRAGLIDPPKYADLLDGLVVDSRGAFTRAMADHVRGLADADADRLMAAGLVFEELGAFDQAAKAFAAASEIEADQGHKRASAVAAARAGDARMHTGASAESTTFRPPAAVLTPREYEIVTLVAQGHSDKQIAADLFLSVRTVESHLYQARAKLGVPSRRDLVDVLGFPES</sequence>
<evidence type="ECO:0000259" key="4">
    <source>
        <dbReference type="PROSITE" id="PS50043"/>
    </source>
</evidence>
<dbReference type="Proteomes" id="UP000526083">
    <property type="component" value="Unassembled WGS sequence"/>
</dbReference>
<proteinExistence type="predicted"/>
<evidence type="ECO:0000256" key="1">
    <source>
        <dbReference type="ARBA" id="ARBA00023015"/>
    </source>
</evidence>
<dbReference type="CDD" id="cd06170">
    <property type="entry name" value="LuxR_C_like"/>
    <property type="match status" value="1"/>
</dbReference>